<proteinExistence type="predicted"/>
<accession>A0ABD4XSM7</accession>
<keyword evidence="1" id="KW-0472">Membrane</keyword>
<name>A0ABD4XSM7_9CHLR</name>
<sequence length="217" mass="23888">MIKRKRSGSKSDSSSGVLPEPLHRFVLAEFEIWRAVARFLFSRRDPEKFYPANHSILGYLVIFSIVTAPVELLLVHVLIPSETIAWVVTGVSVYGLFWVLGMYLSVRTTSHKFSNSELTLRYGVLGEVRVPYSLVAGVSVNAAKSSTAGDGLRTEIGDSGEIETWLMSAGQTDVTIELSSPVTPYGLLKRGQPSLVVNLTVNDPERFVHHVNAQISL</sequence>
<protein>
    <submittedName>
        <fullName evidence="2">Uncharacterized protein</fullName>
    </submittedName>
</protein>
<evidence type="ECO:0000256" key="1">
    <source>
        <dbReference type="SAM" id="Phobius"/>
    </source>
</evidence>
<evidence type="ECO:0000313" key="2">
    <source>
        <dbReference type="EMBL" id="MDG0867577.1"/>
    </source>
</evidence>
<comment type="caution">
    <text evidence="2">The sequence shown here is derived from an EMBL/GenBank/DDBJ whole genome shotgun (WGS) entry which is preliminary data.</text>
</comment>
<dbReference type="Proteomes" id="UP001321249">
    <property type="component" value="Unassembled WGS sequence"/>
</dbReference>
<keyword evidence="1" id="KW-1133">Transmembrane helix</keyword>
<dbReference type="EMBL" id="WMBE01000003">
    <property type="protein sequence ID" value="MDG0867577.1"/>
    <property type="molecule type" value="Genomic_DNA"/>
</dbReference>
<feature type="transmembrane region" description="Helical" evidence="1">
    <location>
        <begin position="56"/>
        <end position="78"/>
    </location>
</feature>
<keyword evidence="1" id="KW-0812">Transmembrane</keyword>
<dbReference type="AlphaFoldDB" id="A0ABD4XSM7"/>
<organism evidence="2 3">
    <name type="scientific">Candidatus Lucifugimonas marina</name>
    <dbReference type="NCBI Taxonomy" id="3038979"/>
    <lineage>
        <taxon>Bacteria</taxon>
        <taxon>Bacillati</taxon>
        <taxon>Chloroflexota</taxon>
        <taxon>Dehalococcoidia</taxon>
        <taxon>SAR202 cluster</taxon>
        <taxon>Candidatus Lucifugimonadales</taxon>
        <taxon>Candidatus Lucifugimonadaceae</taxon>
        <taxon>Candidatus Lucifugimonas</taxon>
    </lineage>
</organism>
<gene>
    <name evidence="2" type="ORF">GKO46_10920</name>
</gene>
<evidence type="ECO:0000313" key="3">
    <source>
        <dbReference type="Proteomes" id="UP001321249"/>
    </source>
</evidence>
<feature type="transmembrane region" description="Helical" evidence="1">
    <location>
        <begin position="84"/>
        <end position="106"/>
    </location>
</feature>
<reference evidence="2 3" key="1">
    <citation type="submission" date="2019-11" db="EMBL/GenBank/DDBJ databases">
        <authorList>
            <person name="Cho J.-C."/>
        </authorList>
    </citation>
    <scope>NUCLEOTIDE SEQUENCE [LARGE SCALE GENOMIC DNA]</scope>
    <source>
        <strain evidence="2 3">JH702</strain>
    </source>
</reference>